<reference evidence="2" key="1">
    <citation type="submission" date="2024-02" db="UniProtKB">
        <authorList>
            <consortium name="WormBaseParasite"/>
        </authorList>
    </citation>
    <scope>IDENTIFICATION</scope>
</reference>
<sequence>MDGDYKGLRQLELSESENLPFDWERTGSGGDNIRGFIEEEQDNHNCNAAAIKSEQSASRIRRQISKMNEIIQDEDFARNQHGQMAIQDLNRLRDEVHSPYIHTMDVFLAARMKTNKSLSKEIIEIMYQLDLSDMKSLLYHILEPRQHPEHFQIKTIDQFPSYLQSFVEIVAGKLCNER</sequence>
<dbReference type="Proteomes" id="UP000887575">
    <property type="component" value="Unassembled WGS sequence"/>
</dbReference>
<accession>A0AAF3EU06</accession>
<proteinExistence type="predicted"/>
<evidence type="ECO:0000313" key="1">
    <source>
        <dbReference type="Proteomes" id="UP000887575"/>
    </source>
</evidence>
<name>A0AAF3EU06_9BILA</name>
<protein>
    <submittedName>
        <fullName evidence="2">Uncharacterized protein</fullName>
    </submittedName>
</protein>
<dbReference type="WBParaSite" id="MBELARI_LOCUS17554">
    <property type="protein sequence ID" value="MBELARI_LOCUS17554"/>
    <property type="gene ID" value="MBELARI_LOCUS17554"/>
</dbReference>
<organism evidence="1 2">
    <name type="scientific">Mesorhabditis belari</name>
    <dbReference type="NCBI Taxonomy" id="2138241"/>
    <lineage>
        <taxon>Eukaryota</taxon>
        <taxon>Metazoa</taxon>
        <taxon>Ecdysozoa</taxon>
        <taxon>Nematoda</taxon>
        <taxon>Chromadorea</taxon>
        <taxon>Rhabditida</taxon>
        <taxon>Rhabditina</taxon>
        <taxon>Rhabditomorpha</taxon>
        <taxon>Rhabditoidea</taxon>
        <taxon>Rhabditidae</taxon>
        <taxon>Mesorhabditinae</taxon>
        <taxon>Mesorhabditis</taxon>
    </lineage>
</organism>
<keyword evidence="1" id="KW-1185">Reference proteome</keyword>
<evidence type="ECO:0000313" key="2">
    <source>
        <dbReference type="WBParaSite" id="MBELARI_LOCUS17554"/>
    </source>
</evidence>
<dbReference type="AlphaFoldDB" id="A0AAF3EU06"/>